<dbReference type="RefSeq" id="WP_169835624.1">
    <property type="nucleotide sequence ID" value="NZ_CP019699.1"/>
</dbReference>
<dbReference type="KEGG" id="ntr:B0W44_15610"/>
<name>A0A1U9KC60_9BACL</name>
<keyword evidence="6" id="KW-1185">Reference proteome</keyword>
<dbReference type="InterPro" id="IPR002220">
    <property type="entry name" value="DapA-like"/>
</dbReference>
<reference evidence="5 6" key="1">
    <citation type="journal article" date="2015" name="Int. J. Syst. Evol. Microbiol.">
        <title>Novibacillus thermophilus gen. nov., sp. nov., a Gram-staining-negative and moderately thermophilic member of the family Thermoactinomycetaceae.</title>
        <authorList>
            <person name="Yang G."/>
            <person name="Chen J."/>
            <person name="Zhou S."/>
        </authorList>
    </citation>
    <scope>NUCLEOTIDE SEQUENCE [LARGE SCALE GENOMIC DNA]</scope>
    <source>
        <strain evidence="5 6">SG-1</strain>
    </source>
</reference>
<dbReference type="GO" id="GO:0005829">
    <property type="term" value="C:cytosol"/>
    <property type="evidence" value="ECO:0007669"/>
    <property type="project" value="TreeGrafter"/>
</dbReference>
<dbReference type="InterPro" id="IPR013785">
    <property type="entry name" value="Aldolase_TIM"/>
</dbReference>
<dbReference type="STRING" id="1471761.B0W44_15610"/>
<protein>
    <recommendedName>
        <fullName evidence="7">Dihydrodipicolinate synthase family protein</fullName>
    </recommendedName>
</protein>
<evidence type="ECO:0000256" key="1">
    <source>
        <dbReference type="ARBA" id="ARBA00007592"/>
    </source>
</evidence>
<comment type="similarity">
    <text evidence="1 3">Belongs to the DapA family.</text>
</comment>
<gene>
    <name evidence="5" type="ORF">B0W44_15610</name>
</gene>
<evidence type="ECO:0000313" key="5">
    <source>
        <dbReference type="EMBL" id="AQS57612.1"/>
    </source>
</evidence>
<dbReference type="GO" id="GO:0008840">
    <property type="term" value="F:4-hydroxy-tetrahydrodipicolinate synthase activity"/>
    <property type="evidence" value="ECO:0007669"/>
    <property type="project" value="TreeGrafter"/>
</dbReference>
<dbReference type="EMBL" id="CP019699">
    <property type="protein sequence ID" value="AQS57612.1"/>
    <property type="molecule type" value="Genomic_DNA"/>
</dbReference>
<dbReference type="Gene3D" id="3.20.20.70">
    <property type="entry name" value="Aldolase class I"/>
    <property type="match status" value="1"/>
</dbReference>
<feature type="binding site" evidence="4">
    <location>
        <position position="213"/>
    </location>
    <ligand>
        <name>pyruvate</name>
        <dbReference type="ChEBI" id="CHEBI:15361"/>
    </ligand>
</feature>
<evidence type="ECO:0000313" key="6">
    <source>
        <dbReference type="Proteomes" id="UP000188603"/>
    </source>
</evidence>
<dbReference type="AlphaFoldDB" id="A0A1U9KC60"/>
<organism evidence="5 6">
    <name type="scientific">Novibacillus thermophilus</name>
    <dbReference type="NCBI Taxonomy" id="1471761"/>
    <lineage>
        <taxon>Bacteria</taxon>
        <taxon>Bacillati</taxon>
        <taxon>Bacillota</taxon>
        <taxon>Bacilli</taxon>
        <taxon>Bacillales</taxon>
        <taxon>Thermoactinomycetaceae</taxon>
        <taxon>Novibacillus</taxon>
    </lineage>
</organism>
<dbReference type="PIRSF" id="PIRSF001365">
    <property type="entry name" value="DHDPS"/>
    <property type="match status" value="1"/>
</dbReference>
<evidence type="ECO:0000256" key="3">
    <source>
        <dbReference type="PIRNR" id="PIRNR001365"/>
    </source>
</evidence>
<evidence type="ECO:0000256" key="4">
    <source>
        <dbReference type="PIRSR" id="PIRSR001365-2"/>
    </source>
</evidence>
<dbReference type="Pfam" id="PF00701">
    <property type="entry name" value="DHDPS"/>
    <property type="match status" value="1"/>
</dbReference>
<dbReference type="SMART" id="SM01130">
    <property type="entry name" value="DHDPS"/>
    <property type="match status" value="1"/>
</dbReference>
<proteinExistence type="inferred from homology"/>
<keyword evidence="2 3" id="KW-0456">Lyase</keyword>
<evidence type="ECO:0008006" key="7">
    <source>
        <dbReference type="Google" id="ProtNLM"/>
    </source>
</evidence>
<sequence>MAKLDSVHLEGVYPILATPFDEQGNLDEHSLRELVRFQIAQQVNGIALFGNASEMYTLTNDERRRISSIVVEETGGKVPLVYGTGHTGIQGAVELSQEAEKAGASALMVLPPYYVKPDNERLYDYFAEVARSVDIPIMIQDASNASGVNLSVDFIIRLNKDFPNISYVKVESPPTTPKIKEIVDKSGGNLKVFGGMNGMYLIEELESGAIGTMPACEFPDVCVKIYRHFSRQEFKEARSVFYKYLPFIRIGTLGKYAMAVHKDILKTGGVINSSYVRNPNVPLTDDIKRHVYNTLEGLTLNALNWQETKLR</sequence>
<dbReference type="Proteomes" id="UP000188603">
    <property type="component" value="Chromosome"/>
</dbReference>
<dbReference type="PANTHER" id="PTHR12128">
    <property type="entry name" value="DIHYDRODIPICOLINATE SYNTHASE"/>
    <property type="match status" value="1"/>
</dbReference>
<dbReference type="PANTHER" id="PTHR12128:SF66">
    <property type="entry name" value="4-HYDROXY-2-OXOGLUTARATE ALDOLASE, MITOCHONDRIAL"/>
    <property type="match status" value="1"/>
</dbReference>
<evidence type="ECO:0000256" key="2">
    <source>
        <dbReference type="ARBA" id="ARBA00023239"/>
    </source>
</evidence>
<dbReference type="SUPFAM" id="SSF51569">
    <property type="entry name" value="Aldolase"/>
    <property type="match status" value="1"/>
</dbReference>
<accession>A0A1U9KC60</accession>
<dbReference type="CDD" id="cd00408">
    <property type="entry name" value="DHDPS-like"/>
    <property type="match status" value="1"/>
</dbReference>
<dbReference type="PRINTS" id="PR00146">
    <property type="entry name" value="DHPICSNTHASE"/>
</dbReference>